<dbReference type="GO" id="GO:0016491">
    <property type="term" value="F:oxidoreductase activity"/>
    <property type="evidence" value="ECO:0007669"/>
    <property type="project" value="InterPro"/>
</dbReference>
<keyword evidence="3" id="KW-1185">Reference proteome</keyword>
<dbReference type="SUPFAM" id="SSF52218">
    <property type="entry name" value="Flavoproteins"/>
    <property type="match status" value="1"/>
</dbReference>
<dbReference type="GO" id="GO:0010181">
    <property type="term" value="F:FMN binding"/>
    <property type="evidence" value="ECO:0007669"/>
    <property type="project" value="TreeGrafter"/>
</dbReference>
<reference evidence="2" key="1">
    <citation type="journal article" date="2014" name="Int. J. Syst. Evol. Microbiol.">
        <title>Complete genome sequence of Corynebacterium casei LMG S-19264T (=DSM 44701T), isolated from a smear-ripened cheese.</title>
        <authorList>
            <consortium name="US DOE Joint Genome Institute (JGI-PGF)"/>
            <person name="Walter F."/>
            <person name="Albersmeier A."/>
            <person name="Kalinowski J."/>
            <person name="Ruckert C."/>
        </authorList>
    </citation>
    <scope>NUCLEOTIDE SEQUENCE</scope>
    <source>
        <strain evidence="2">CGMCC 1.12813</strain>
    </source>
</reference>
<gene>
    <name evidence="2" type="ORF">GCM10010979_06760</name>
</gene>
<evidence type="ECO:0000259" key="1">
    <source>
        <dbReference type="Pfam" id="PF03358"/>
    </source>
</evidence>
<dbReference type="AlphaFoldDB" id="A0A916SDL7"/>
<dbReference type="Pfam" id="PF03358">
    <property type="entry name" value="FMN_red"/>
    <property type="match status" value="1"/>
</dbReference>
<protein>
    <submittedName>
        <fullName evidence="2">Reductase</fullName>
    </submittedName>
</protein>
<dbReference type="InterPro" id="IPR050712">
    <property type="entry name" value="NAD(P)H-dep_reductase"/>
</dbReference>
<dbReference type="RefSeq" id="WP_188509284.1">
    <property type="nucleotide sequence ID" value="NZ_BMGB01000001.1"/>
</dbReference>
<comment type="caution">
    <text evidence="2">The sequence shown here is derived from an EMBL/GenBank/DDBJ whole genome shotgun (WGS) entry which is preliminary data.</text>
</comment>
<evidence type="ECO:0000313" key="2">
    <source>
        <dbReference type="EMBL" id="GGA94919.1"/>
    </source>
</evidence>
<evidence type="ECO:0000313" key="3">
    <source>
        <dbReference type="Proteomes" id="UP000606922"/>
    </source>
</evidence>
<dbReference type="InterPro" id="IPR005025">
    <property type="entry name" value="FMN_Rdtase-like_dom"/>
</dbReference>
<reference evidence="2" key="2">
    <citation type="submission" date="2020-09" db="EMBL/GenBank/DDBJ databases">
        <authorList>
            <person name="Sun Q."/>
            <person name="Zhou Y."/>
        </authorList>
    </citation>
    <scope>NUCLEOTIDE SEQUENCE</scope>
    <source>
        <strain evidence="2">CGMCC 1.12813</strain>
    </source>
</reference>
<dbReference type="Proteomes" id="UP000606922">
    <property type="component" value="Unassembled WGS sequence"/>
</dbReference>
<accession>A0A916SDL7</accession>
<organism evidence="2 3">
    <name type="scientific">Conyzicola nivalis</name>
    <dbReference type="NCBI Taxonomy" id="1477021"/>
    <lineage>
        <taxon>Bacteria</taxon>
        <taxon>Bacillati</taxon>
        <taxon>Actinomycetota</taxon>
        <taxon>Actinomycetes</taxon>
        <taxon>Micrococcales</taxon>
        <taxon>Microbacteriaceae</taxon>
        <taxon>Conyzicola</taxon>
    </lineage>
</organism>
<dbReference type="PANTHER" id="PTHR30543">
    <property type="entry name" value="CHROMATE REDUCTASE"/>
    <property type="match status" value="1"/>
</dbReference>
<feature type="domain" description="NADPH-dependent FMN reductase-like" evidence="1">
    <location>
        <begin position="2"/>
        <end position="142"/>
    </location>
</feature>
<dbReference type="Gene3D" id="3.40.50.360">
    <property type="match status" value="1"/>
</dbReference>
<sequence length="188" mass="20590">MPRIMIVVGSVRPGRVGLPIAQWVKGAAELVEGFDIDFVDLAELHLPFMDEPNHPRLRQYTKQHTVDWSARVTAAEGFIFVAPEYNHSYGPALKNALDYLAAEWWRKPVGMVSYGGISAGSRGVTALEPVLAMLGLIRAGAEVEISLLPDSRIIDGAFVPNDRETAVLGKLFSELSMLTQSLRSAQTD</sequence>
<dbReference type="InterPro" id="IPR029039">
    <property type="entry name" value="Flavoprotein-like_sf"/>
</dbReference>
<dbReference type="EMBL" id="BMGB01000001">
    <property type="protein sequence ID" value="GGA94919.1"/>
    <property type="molecule type" value="Genomic_DNA"/>
</dbReference>
<dbReference type="PANTHER" id="PTHR30543:SF21">
    <property type="entry name" value="NAD(P)H-DEPENDENT FMN REDUCTASE LOT6"/>
    <property type="match status" value="1"/>
</dbReference>
<name>A0A916SDL7_9MICO</name>
<proteinExistence type="predicted"/>
<dbReference type="GO" id="GO:0005829">
    <property type="term" value="C:cytosol"/>
    <property type="evidence" value="ECO:0007669"/>
    <property type="project" value="TreeGrafter"/>
</dbReference>